<keyword evidence="2" id="KW-1185">Reference proteome</keyword>
<dbReference type="Proteomes" id="UP001590951">
    <property type="component" value="Unassembled WGS sequence"/>
</dbReference>
<proteinExistence type="predicted"/>
<reference evidence="1 2" key="1">
    <citation type="submission" date="2024-09" db="EMBL/GenBank/DDBJ databases">
        <title>Rethinking Asexuality: The Enigmatic Case of Functional Sexual Genes in Lepraria (Stereocaulaceae).</title>
        <authorList>
            <person name="Doellman M."/>
            <person name="Sun Y."/>
            <person name="Barcenas-Pena A."/>
            <person name="Lumbsch H.T."/>
            <person name="Grewe F."/>
        </authorList>
    </citation>
    <scope>NUCLEOTIDE SEQUENCE [LARGE SCALE GENOMIC DNA]</scope>
    <source>
        <strain evidence="1 2">Grewe 0041</strain>
    </source>
</reference>
<evidence type="ECO:0000313" key="1">
    <source>
        <dbReference type="EMBL" id="KAL2050476.1"/>
    </source>
</evidence>
<protein>
    <submittedName>
        <fullName evidence="1">Uncharacterized protein</fullName>
    </submittedName>
</protein>
<sequence length="220" mass="24725">MKWGNEDVAEIRNRLVSNITLPALFFSTSQKSVGQKLDRMESSIISVQTVDSLSANDKAGWWTIHKKLEDVGVVIVAFEAIRDFIFEWFVQTVETGAFEEQQRNDNSDDAVYEQDLQAQSELDDKIQSTAQGLGADIKCLDVIARHTSFPAQAAPITSGKNKRIPRNAALIVGISPPKRRVLNTIDMGEFARASKFSMMRLQVDFLAKRLWMLPCLLLHV</sequence>
<name>A0ABR4B0K6_9LECA</name>
<dbReference type="EMBL" id="JBHFEH010000047">
    <property type="protein sequence ID" value="KAL2050476.1"/>
    <property type="molecule type" value="Genomic_DNA"/>
</dbReference>
<accession>A0ABR4B0K6</accession>
<evidence type="ECO:0000313" key="2">
    <source>
        <dbReference type="Proteomes" id="UP001590951"/>
    </source>
</evidence>
<organism evidence="1 2">
    <name type="scientific">Lepraria finkii</name>
    <dbReference type="NCBI Taxonomy" id="1340010"/>
    <lineage>
        <taxon>Eukaryota</taxon>
        <taxon>Fungi</taxon>
        <taxon>Dikarya</taxon>
        <taxon>Ascomycota</taxon>
        <taxon>Pezizomycotina</taxon>
        <taxon>Lecanoromycetes</taxon>
        <taxon>OSLEUM clade</taxon>
        <taxon>Lecanoromycetidae</taxon>
        <taxon>Lecanorales</taxon>
        <taxon>Lecanorineae</taxon>
        <taxon>Stereocaulaceae</taxon>
        <taxon>Lepraria</taxon>
    </lineage>
</organism>
<gene>
    <name evidence="1" type="ORF">ABVK25_009310</name>
</gene>
<comment type="caution">
    <text evidence="1">The sequence shown here is derived from an EMBL/GenBank/DDBJ whole genome shotgun (WGS) entry which is preliminary data.</text>
</comment>